<comment type="subcellular location">
    <subcellularLocation>
        <location evidence="1">Membrane</location>
        <topology evidence="1">Multi-pass membrane protein</topology>
    </subcellularLocation>
</comment>
<keyword evidence="5 6" id="KW-0472">Membrane</keyword>
<reference evidence="8" key="2">
    <citation type="submission" date="2015-01" db="EMBL/GenBank/DDBJ databases">
        <title>Evolutionary Origins and Diversification of the Mycorrhizal Mutualists.</title>
        <authorList>
            <consortium name="DOE Joint Genome Institute"/>
            <consortium name="Mycorrhizal Genomics Consortium"/>
            <person name="Kohler A."/>
            <person name="Kuo A."/>
            <person name="Nagy L.G."/>
            <person name="Floudas D."/>
            <person name="Copeland A."/>
            <person name="Barry K.W."/>
            <person name="Cichocki N."/>
            <person name="Veneault-Fourrey C."/>
            <person name="LaButti K."/>
            <person name="Lindquist E.A."/>
            <person name="Lipzen A."/>
            <person name="Lundell T."/>
            <person name="Morin E."/>
            <person name="Murat C."/>
            <person name="Riley R."/>
            <person name="Ohm R."/>
            <person name="Sun H."/>
            <person name="Tunlid A."/>
            <person name="Henrissat B."/>
            <person name="Grigoriev I.V."/>
            <person name="Hibbett D.S."/>
            <person name="Martin F."/>
        </authorList>
    </citation>
    <scope>NUCLEOTIDE SEQUENCE [LARGE SCALE GENOMIC DNA]</scope>
    <source>
        <strain evidence="8">441</strain>
    </source>
</reference>
<evidence type="ECO:0000313" key="8">
    <source>
        <dbReference type="Proteomes" id="UP000054018"/>
    </source>
</evidence>
<feature type="transmembrane region" description="Helical" evidence="6">
    <location>
        <begin position="50"/>
        <end position="70"/>
    </location>
</feature>
<accession>A0A0C9YT21</accession>
<protein>
    <submittedName>
        <fullName evidence="7">Uncharacterized protein</fullName>
    </submittedName>
</protein>
<evidence type="ECO:0000256" key="4">
    <source>
        <dbReference type="ARBA" id="ARBA00022989"/>
    </source>
</evidence>
<keyword evidence="8" id="KW-1185">Reference proteome</keyword>
<evidence type="ECO:0000256" key="2">
    <source>
        <dbReference type="ARBA" id="ARBA00006325"/>
    </source>
</evidence>
<dbReference type="PANTHER" id="PTHR22779:SF6">
    <property type="entry name" value="SD17342P"/>
    <property type="match status" value="1"/>
</dbReference>
<dbReference type="OrthoDB" id="2131401at2759"/>
<organism evidence="7 8">
    <name type="scientific">Pisolithus microcarpus 441</name>
    <dbReference type="NCBI Taxonomy" id="765257"/>
    <lineage>
        <taxon>Eukaryota</taxon>
        <taxon>Fungi</taxon>
        <taxon>Dikarya</taxon>
        <taxon>Basidiomycota</taxon>
        <taxon>Agaricomycotina</taxon>
        <taxon>Agaricomycetes</taxon>
        <taxon>Agaricomycetidae</taxon>
        <taxon>Boletales</taxon>
        <taxon>Sclerodermatineae</taxon>
        <taxon>Pisolithaceae</taxon>
        <taxon>Pisolithus</taxon>
    </lineage>
</organism>
<evidence type="ECO:0000256" key="3">
    <source>
        <dbReference type="ARBA" id="ARBA00022692"/>
    </source>
</evidence>
<dbReference type="EMBL" id="KN833836">
    <property type="protein sequence ID" value="KIK17179.1"/>
    <property type="molecule type" value="Genomic_DNA"/>
</dbReference>
<comment type="similarity">
    <text evidence="2">Belongs to the TMEM170 family.</text>
</comment>
<dbReference type="AlphaFoldDB" id="A0A0C9YT21"/>
<name>A0A0C9YT21_9AGAM</name>
<dbReference type="PANTHER" id="PTHR22779">
    <property type="entry name" value="SD17342P"/>
    <property type="match status" value="1"/>
</dbReference>
<keyword evidence="3 6" id="KW-0812">Transmembrane</keyword>
<proteinExistence type="inferred from homology"/>
<sequence length="232" mass="25243">MSFFQVDVGNLSWPSLYNPAIDLAGGYGAPPVQPGGRYLTQANDIFRFTLYWTLIFHVPFYVLVGTYAFLNVSFPPARGRLRQSRFRNSMCSGGGPAGEEGSMPMNTLPNLNPDSAYTTALSTSRPSVETSSTTPRRVGKRPNVRRTRVMFGLIIFLSFFGLSMVSAVTGAAVMGFVIAGVYKAGGFWVSTWVSSDFMGSVRVGSYTCLSRATRVCTFIFAFASIDLCSFGV</sequence>
<dbReference type="InterPro" id="IPR019334">
    <property type="entry name" value="TMEM170A/B/YPR153W-like"/>
</dbReference>
<keyword evidence="4 6" id="KW-1133">Transmembrane helix</keyword>
<evidence type="ECO:0000313" key="7">
    <source>
        <dbReference type="EMBL" id="KIK17179.1"/>
    </source>
</evidence>
<dbReference type="STRING" id="765257.A0A0C9YT21"/>
<feature type="transmembrane region" description="Helical" evidence="6">
    <location>
        <begin position="149"/>
        <end position="182"/>
    </location>
</feature>
<dbReference type="Proteomes" id="UP000054018">
    <property type="component" value="Unassembled WGS sequence"/>
</dbReference>
<evidence type="ECO:0000256" key="5">
    <source>
        <dbReference type="ARBA" id="ARBA00023136"/>
    </source>
</evidence>
<gene>
    <name evidence="7" type="ORF">PISMIDRAFT_685557</name>
</gene>
<reference evidence="7 8" key="1">
    <citation type="submission" date="2014-04" db="EMBL/GenBank/DDBJ databases">
        <authorList>
            <consortium name="DOE Joint Genome Institute"/>
            <person name="Kuo A."/>
            <person name="Kohler A."/>
            <person name="Costa M.D."/>
            <person name="Nagy L.G."/>
            <person name="Floudas D."/>
            <person name="Copeland A."/>
            <person name="Barry K.W."/>
            <person name="Cichocki N."/>
            <person name="Veneault-Fourrey C."/>
            <person name="LaButti K."/>
            <person name="Lindquist E.A."/>
            <person name="Lipzen A."/>
            <person name="Lundell T."/>
            <person name="Morin E."/>
            <person name="Murat C."/>
            <person name="Sun H."/>
            <person name="Tunlid A."/>
            <person name="Henrissat B."/>
            <person name="Grigoriev I.V."/>
            <person name="Hibbett D.S."/>
            <person name="Martin F."/>
            <person name="Nordberg H.P."/>
            <person name="Cantor M.N."/>
            <person name="Hua S.X."/>
        </authorList>
    </citation>
    <scope>NUCLEOTIDE SEQUENCE [LARGE SCALE GENOMIC DNA]</scope>
    <source>
        <strain evidence="7 8">441</strain>
    </source>
</reference>
<dbReference type="HOGENOM" id="CLU_071343_0_0_1"/>
<evidence type="ECO:0000256" key="6">
    <source>
        <dbReference type="SAM" id="Phobius"/>
    </source>
</evidence>
<evidence type="ECO:0000256" key="1">
    <source>
        <dbReference type="ARBA" id="ARBA00004141"/>
    </source>
</evidence>
<dbReference type="GO" id="GO:0016020">
    <property type="term" value="C:membrane"/>
    <property type="evidence" value="ECO:0007669"/>
    <property type="project" value="UniProtKB-SubCell"/>
</dbReference>